<dbReference type="AlphaFoldDB" id="A0A149S5G4"/>
<protein>
    <submittedName>
        <fullName evidence="1">Uncharacterized protein</fullName>
    </submittedName>
</protein>
<gene>
    <name evidence="1" type="ORF">AD934_01940</name>
</gene>
<dbReference type="PATRIC" id="fig|442.8.peg.1841"/>
<reference evidence="1 2" key="1">
    <citation type="submission" date="2015-06" db="EMBL/GenBank/DDBJ databases">
        <title>Improved classification and identification of acetic acid bacteria using matrix-assisted laser desorption/ionization time-of-flight mass spectrometry; Gluconobacter nephelii and Gluconobacter uchimurae are later heterotypic synonyms of Gluconobacter japonicus and Gluconobacter oxydans, respectively.</title>
        <authorList>
            <person name="Li L."/>
            <person name="Cleenwerck I."/>
            <person name="De Vuyst L."/>
            <person name="Vandamme P."/>
        </authorList>
    </citation>
    <scope>NUCLEOTIDE SEQUENCE [LARGE SCALE GENOMIC DNA]</scope>
    <source>
        <strain evidence="1 2">LMG 1676</strain>
    </source>
</reference>
<evidence type="ECO:0000313" key="1">
    <source>
        <dbReference type="EMBL" id="KXV21949.1"/>
    </source>
</evidence>
<comment type="caution">
    <text evidence="1">The sequence shown here is derived from an EMBL/GenBank/DDBJ whole genome shotgun (WGS) entry which is preliminary data.</text>
</comment>
<dbReference type="Proteomes" id="UP000075655">
    <property type="component" value="Unassembled WGS sequence"/>
</dbReference>
<organism evidence="1 2">
    <name type="scientific">Gluconobacter oxydans</name>
    <name type="common">Gluconobacter suboxydans</name>
    <dbReference type="NCBI Taxonomy" id="442"/>
    <lineage>
        <taxon>Bacteria</taxon>
        <taxon>Pseudomonadati</taxon>
        <taxon>Pseudomonadota</taxon>
        <taxon>Alphaproteobacteria</taxon>
        <taxon>Acetobacterales</taxon>
        <taxon>Acetobacteraceae</taxon>
        <taxon>Gluconobacter</taxon>
    </lineage>
</organism>
<evidence type="ECO:0000313" key="2">
    <source>
        <dbReference type="Proteomes" id="UP000075655"/>
    </source>
</evidence>
<proteinExistence type="predicted"/>
<name>A0A149S5G4_GLUOY</name>
<dbReference type="EMBL" id="LHZG01000108">
    <property type="protein sequence ID" value="KXV21949.1"/>
    <property type="molecule type" value="Genomic_DNA"/>
</dbReference>
<accession>A0A149S5G4</accession>
<sequence length="326" mass="33627">MGTTSDVLTHDSMGFYAGGNTPRHFMSGDSCYLDGSGFYDQSAFEGTATWIGGACQLGQLETSLKRYDQEVAEFDGRSTGAPDFRLMYHISEVKQGTGTAATNILPHLGVVIGGAKGAGPDTGSVQADLQWNWNGNYGGLAICGNGTNCGFAVDGNGVAHALQKGLTTGNGFTVGAQPTGHVTAFGLYADASYVNNLFEMMHGSNTAFALSTSGNAVFGGNVATGNGGQVIIPGVSGTGVGIGNYLTTDGYANLVVHAANGGTSGLWTGRVVETAVWTKGNMPVVSHDGEHAWCSDCKLNGITGVEAYWHASVSKWTDSQNNPLAN</sequence>